<keyword evidence="1" id="KW-0479">Metal-binding</keyword>
<keyword evidence="3" id="KW-0862">Zinc</keyword>
<proteinExistence type="predicted"/>
<dbReference type="GO" id="GO:0005634">
    <property type="term" value="C:nucleus"/>
    <property type="evidence" value="ECO:0007669"/>
    <property type="project" value="UniProtKB-ARBA"/>
</dbReference>
<evidence type="ECO:0000259" key="6">
    <source>
        <dbReference type="PROSITE" id="PS50157"/>
    </source>
</evidence>
<gene>
    <name evidence="7" type="ORF">FJT64_021847</name>
</gene>
<evidence type="ECO:0000313" key="7">
    <source>
        <dbReference type="EMBL" id="KAF0306721.1"/>
    </source>
</evidence>
<evidence type="ECO:0000256" key="2">
    <source>
        <dbReference type="ARBA" id="ARBA00022771"/>
    </source>
</evidence>
<evidence type="ECO:0000256" key="4">
    <source>
        <dbReference type="PROSITE-ProRule" id="PRU00042"/>
    </source>
</evidence>
<dbReference type="PROSITE" id="PS50157">
    <property type="entry name" value="ZINC_FINGER_C2H2_2"/>
    <property type="match status" value="1"/>
</dbReference>
<evidence type="ECO:0000256" key="1">
    <source>
        <dbReference type="ARBA" id="ARBA00022723"/>
    </source>
</evidence>
<feature type="region of interest" description="Disordered" evidence="5">
    <location>
        <begin position="178"/>
        <end position="216"/>
    </location>
</feature>
<feature type="domain" description="C2H2-type" evidence="6">
    <location>
        <begin position="11"/>
        <end position="33"/>
    </location>
</feature>
<evidence type="ECO:0000313" key="8">
    <source>
        <dbReference type="Proteomes" id="UP000440578"/>
    </source>
</evidence>
<dbReference type="SUPFAM" id="SSF57667">
    <property type="entry name" value="beta-beta-alpha zinc fingers"/>
    <property type="match status" value="1"/>
</dbReference>
<evidence type="ECO:0000256" key="5">
    <source>
        <dbReference type="SAM" id="MobiDB-lite"/>
    </source>
</evidence>
<dbReference type="Gene3D" id="3.30.160.60">
    <property type="entry name" value="Classic Zinc Finger"/>
    <property type="match status" value="1"/>
</dbReference>
<dbReference type="SMART" id="SM00355">
    <property type="entry name" value="ZnF_C2H2"/>
    <property type="match status" value="2"/>
</dbReference>
<dbReference type="InterPro" id="IPR013087">
    <property type="entry name" value="Znf_C2H2_type"/>
</dbReference>
<reference evidence="7 8" key="1">
    <citation type="submission" date="2019-07" db="EMBL/GenBank/DDBJ databases">
        <title>Draft genome assembly of a fouling barnacle, Amphibalanus amphitrite (Darwin, 1854): The first reference genome for Thecostraca.</title>
        <authorList>
            <person name="Kim W."/>
        </authorList>
    </citation>
    <scope>NUCLEOTIDE SEQUENCE [LARGE SCALE GENOMIC DNA]</scope>
    <source>
        <strain evidence="7">SNU_AA5</strain>
        <tissue evidence="7">Soma without cirri and trophi</tissue>
    </source>
</reference>
<protein>
    <recommendedName>
        <fullName evidence="6">C2H2-type domain-containing protein</fullName>
    </recommendedName>
</protein>
<dbReference type="GO" id="GO:0008270">
    <property type="term" value="F:zinc ion binding"/>
    <property type="evidence" value="ECO:0007669"/>
    <property type="project" value="UniProtKB-KW"/>
</dbReference>
<dbReference type="InterPro" id="IPR036236">
    <property type="entry name" value="Znf_C2H2_sf"/>
</dbReference>
<keyword evidence="8" id="KW-1185">Reference proteome</keyword>
<dbReference type="EMBL" id="VIIS01000639">
    <property type="protein sequence ID" value="KAF0306721.1"/>
    <property type="molecule type" value="Genomic_DNA"/>
</dbReference>
<dbReference type="Proteomes" id="UP000440578">
    <property type="component" value="Unassembled WGS sequence"/>
</dbReference>
<dbReference type="Pfam" id="PF00096">
    <property type="entry name" value="zf-C2H2"/>
    <property type="match status" value="1"/>
</dbReference>
<name>A0A6A4WX90_AMPAM</name>
<dbReference type="AlphaFoldDB" id="A0A6A4WX90"/>
<accession>A0A6A4WX90</accession>
<dbReference type="FunFam" id="3.30.160.60:FF:000446">
    <property type="entry name" value="Zinc finger protein"/>
    <property type="match status" value="1"/>
</dbReference>
<keyword evidence="2 4" id="KW-0863">Zinc-finger</keyword>
<evidence type="ECO:0000256" key="3">
    <source>
        <dbReference type="ARBA" id="ARBA00022833"/>
    </source>
</evidence>
<dbReference type="OrthoDB" id="6343205at2759"/>
<dbReference type="Pfam" id="PF12874">
    <property type="entry name" value="zf-met"/>
    <property type="match status" value="1"/>
</dbReference>
<dbReference type="PROSITE" id="PS00028">
    <property type="entry name" value="ZINC_FINGER_C2H2_1"/>
    <property type="match status" value="1"/>
</dbReference>
<sequence length="216" mass="23455">MRSAKRRTPNHPCPVCGKQYVNEGSLRKHMATHPEAAGLAAPLRMWPCSVCQAVFTHESAFLTHMDHMRMEPKHQFAAQYVLSRAAAERRERETLFAAAAAAAATSSMGMSGHHMFPAMSMASMNPMSSSLMAAVSAASPSAHSDSSPSDAMDGAMRHPELRMFPSELTIRSPHELYVQPAAPTAAEDPFRMSESLRPPHDPRAGLGGYLTSPQQN</sequence>
<organism evidence="7 8">
    <name type="scientific">Amphibalanus amphitrite</name>
    <name type="common">Striped barnacle</name>
    <name type="synonym">Balanus amphitrite</name>
    <dbReference type="NCBI Taxonomy" id="1232801"/>
    <lineage>
        <taxon>Eukaryota</taxon>
        <taxon>Metazoa</taxon>
        <taxon>Ecdysozoa</taxon>
        <taxon>Arthropoda</taxon>
        <taxon>Crustacea</taxon>
        <taxon>Multicrustacea</taxon>
        <taxon>Cirripedia</taxon>
        <taxon>Thoracica</taxon>
        <taxon>Thoracicalcarea</taxon>
        <taxon>Balanomorpha</taxon>
        <taxon>Balanoidea</taxon>
        <taxon>Balanidae</taxon>
        <taxon>Amphibalaninae</taxon>
        <taxon>Amphibalanus</taxon>
    </lineage>
</organism>
<comment type="caution">
    <text evidence="7">The sequence shown here is derived from an EMBL/GenBank/DDBJ whole genome shotgun (WGS) entry which is preliminary data.</text>
</comment>